<protein>
    <submittedName>
        <fullName evidence="1">Uncharacterized protein</fullName>
    </submittedName>
</protein>
<dbReference type="EMBL" id="BPQB01000081">
    <property type="protein sequence ID" value="GJE98083.1"/>
    <property type="molecule type" value="Genomic_DNA"/>
</dbReference>
<dbReference type="Proteomes" id="UP000703269">
    <property type="component" value="Unassembled WGS sequence"/>
</dbReference>
<dbReference type="AlphaFoldDB" id="A0A9P3LK35"/>
<proteinExistence type="predicted"/>
<organism evidence="1 2">
    <name type="scientific">Phanerochaete sordida</name>
    <dbReference type="NCBI Taxonomy" id="48140"/>
    <lineage>
        <taxon>Eukaryota</taxon>
        <taxon>Fungi</taxon>
        <taxon>Dikarya</taxon>
        <taxon>Basidiomycota</taxon>
        <taxon>Agaricomycotina</taxon>
        <taxon>Agaricomycetes</taxon>
        <taxon>Polyporales</taxon>
        <taxon>Phanerochaetaceae</taxon>
        <taxon>Phanerochaete</taxon>
    </lineage>
</organism>
<keyword evidence="2" id="KW-1185">Reference proteome</keyword>
<accession>A0A9P3LK35</accession>
<gene>
    <name evidence="1" type="ORF">PsYK624_143050</name>
</gene>
<comment type="caution">
    <text evidence="1">The sequence shown here is derived from an EMBL/GenBank/DDBJ whole genome shotgun (WGS) entry which is preliminary data.</text>
</comment>
<name>A0A9P3LK35_9APHY</name>
<reference evidence="1 2" key="1">
    <citation type="submission" date="2021-08" db="EMBL/GenBank/DDBJ databases">
        <title>Draft Genome Sequence of Phanerochaete sordida strain YK-624.</title>
        <authorList>
            <person name="Mori T."/>
            <person name="Dohra H."/>
            <person name="Suzuki T."/>
            <person name="Kawagishi H."/>
            <person name="Hirai H."/>
        </authorList>
    </citation>
    <scope>NUCLEOTIDE SEQUENCE [LARGE SCALE GENOMIC DNA]</scope>
    <source>
        <strain evidence="1 2">YK-624</strain>
    </source>
</reference>
<sequence>MTPSCTANTADAPQILENPAATWPWMYPGKCQPNSNRYLYKSLHSPDSRPRRPTANIDARAFSALDRLYTSLSTGVPLLFDGRPSGSPASAPRAQCCLTESILRTGYSLASTT</sequence>
<evidence type="ECO:0000313" key="2">
    <source>
        <dbReference type="Proteomes" id="UP000703269"/>
    </source>
</evidence>
<evidence type="ECO:0000313" key="1">
    <source>
        <dbReference type="EMBL" id="GJE98083.1"/>
    </source>
</evidence>